<dbReference type="EMBL" id="HACG01015841">
    <property type="protein sequence ID" value="CEK62706.1"/>
    <property type="molecule type" value="Transcribed_RNA"/>
</dbReference>
<reference evidence="1" key="1">
    <citation type="submission" date="2014-12" db="EMBL/GenBank/DDBJ databases">
        <title>Insight into the proteome of Arion vulgaris.</title>
        <authorList>
            <person name="Aradska J."/>
            <person name="Bulat T."/>
            <person name="Smidak R."/>
            <person name="Sarate P."/>
            <person name="Gangsoo J."/>
            <person name="Sialana F."/>
            <person name="Bilban M."/>
            <person name="Lubec G."/>
        </authorList>
    </citation>
    <scope>NUCLEOTIDE SEQUENCE</scope>
    <source>
        <tissue evidence="1">Skin</tissue>
    </source>
</reference>
<protein>
    <submittedName>
        <fullName evidence="1">Uncharacterized protein</fullName>
    </submittedName>
</protein>
<sequence length="83" mass="8975">NNTAYLKDLTKQPYITSTALSSDDSLVTSSCSTHVTSLKTKCSANMNQSVSPNKQSNIVHPPVSASCQTIRGDMLSTETKHSW</sequence>
<accession>A0A0B6Z474</accession>
<proteinExistence type="predicted"/>
<gene>
    <name evidence="1" type="primary">ORF45955</name>
</gene>
<dbReference type="AlphaFoldDB" id="A0A0B6Z474"/>
<feature type="non-terminal residue" evidence="1">
    <location>
        <position position="1"/>
    </location>
</feature>
<organism evidence="1">
    <name type="scientific">Arion vulgaris</name>
    <dbReference type="NCBI Taxonomy" id="1028688"/>
    <lineage>
        <taxon>Eukaryota</taxon>
        <taxon>Metazoa</taxon>
        <taxon>Spiralia</taxon>
        <taxon>Lophotrochozoa</taxon>
        <taxon>Mollusca</taxon>
        <taxon>Gastropoda</taxon>
        <taxon>Heterobranchia</taxon>
        <taxon>Euthyneura</taxon>
        <taxon>Panpulmonata</taxon>
        <taxon>Eupulmonata</taxon>
        <taxon>Stylommatophora</taxon>
        <taxon>Helicina</taxon>
        <taxon>Arionoidea</taxon>
        <taxon>Arionidae</taxon>
        <taxon>Arion</taxon>
    </lineage>
</organism>
<evidence type="ECO:0000313" key="1">
    <source>
        <dbReference type="EMBL" id="CEK62706.1"/>
    </source>
</evidence>
<name>A0A0B6Z474_9EUPU</name>
<feature type="non-terminal residue" evidence="1">
    <location>
        <position position="83"/>
    </location>
</feature>